<comment type="subcellular location">
    <subcellularLocation>
        <location evidence="1">Membrane</location>
        <topology evidence="1">Multi-pass membrane protein</topology>
    </subcellularLocation>
</comment>
<dbReference type="PANTHER" id="PTHR33048">
    <property type="entry name" value="PTH11-LIKE INTEGRAL MEMBRANE PROTEIN (AFU_ORTHOLOGUE AFUA_5G11245)"/>
    <property type="match status" value="1"/>
</dbReference>
<dbReference type="GO" id="GO:0016020">
    <property type="term" value="C:membrane"/>
    <property type="evidence" value="ECO:0007669"/>
    <property type="project" value="UniProtKB-SubCell"/>
</dbReference>
<accession>A0A2J6T8N2</accession>
<evidence type="ECO:0000256" key="6">
    <source>
        <dbReference type="SAM" id="Phobius"/>
    </source>
</evidence>
<evidence type="ECO:0000313" key="9">
    <source>
        <dbReference type="Proteomes" id="UP000235371"/>
    </source>
</evidence>
<proteinExistence type="inferred from homology"/>
<organism evidence="8 9">
    <name type="scientific">Hyaloscypha bicolor E</name>
    <dbReference type="NCBI Taxonomy" id="1095630"/>
    <lineage>
        <taxon>Eukaryota</taxon>
        <taxon>Fungi</taxon>
        <taxon>Dikarya</taxon>
        <taxon>Ascomycota</taxon>
        <taxon>Pezizomycotina</taxon>
        <taxon>Leotiomycetes</taxon>
        <taxon>Helotiales</taxon>
        <taxon>Hyaloscyphaceae</taxon>
        <taxon>Hyaloscypha</taxon>
        <taxon>Hyaloscypha bicolor</taxon>
    </lineage>
</organism>
<feature type="domain" description="Rhodopsin" evidence="7">
    <location>
        <begin position="34"/>
        <end position="218"/>
    </location>
</feature>
<evidence type="ECO:0000256" key="1">
    <source>
        <dbReference type="ARBA" id="ARBA00004141"/>
    </source>
</evidence>
<dbReference type="GeneID" id="36593923"/>
<feature type="transmembrane region" description="Helical" evidence="6">
    <location>
        <begin position="112"/>
        <end position="132"/>
    </location>
</feature>
<evidence type="ECO:0000256" key="4">
    <source>
        <dbReference type="ARBA" id="ARBA00023136"/>
    </source>
</evidence>
<feature type="transmembrane region" description="Helical" evidence="6">
    <location>
        <begin position="78"/>
        <end position="100"/>
    </location>
</feature>
<evidence type="ECO:0000256" key="5">
    <source>
        <dbReference type="ARBA" id="ARBA00038359"/>
    </source>
</evidence>
<comment type="similarity">
    <text evidence="5">Belongs to the SAT4 family.</text>
</comment>
<gene>
    <name evidence="8" type="ORF">K444DRAFT_653003</name>
</gene>
<feature type="transmembrane region" description="Helical" evidence="6">
    <location>
        <begin position="152"/>
        <end position="179"/>
    </location>
</feature>
<dbReference type="InterPro" id="IPR052337">
    <property type="entry name" value="SAT4-like"/>
</dbReference>
<feature type="transmembrane region" description="Helical" evidence="6">
    <location>
        <begin position="191"/>
        <end position="214"/>
    </location>
</feature>
<dbReference type="InterPro" id="IPR049326">
    <property type="entry name" value="Rhodopsin_dom_fungi"/>
</dbReference>
<dbReference type="PANTHER" id="PTHR33048:SF96">
    <property type="entry name" value="INTEGRAL MEMBRANE PROTEIN"/>
    <property type="match status" value="1"/>
</dbReference>
<evidence type="ECO:0000256" key="2">
    <source>
        <dbReference type="ARBA" id="ARBA00022692"/>
    </source>
</evidence>
<evidence type="ECO:0000313" key="8">
    <source>
        <dbReference type="EMBL" id="PMD59375.1"/>
    </source>
</evidence>
<feature type="transmembrane region" description="Helical" evidence="6">
    <location>
        <begin position="16"/>
        <end position="38"/>
    </location>
</feature>
<dbReference type="EMBL" id="KZ613816">
    <property type="protein sequence ID" value="PMD59375.1"/>
    <property type="molecule type" value="Genomic_DNA"/>
</dbReference>
<keyword evidence="9" id="KW-1185">Reference proteome</keyword>
<dbReference type="Pfam" id="PF20684">
    <property type="entry name" value="Fung_rhodopsin"/>
    <property type="match status" value="1"/>
</dbReference>
<name>A0A2J6T8N2_9HELO</name>
<sequence length="298" mass="33130">MMNVNDLPPENDAGPILMWVSGVLMTFIIIITALRIFVRMKNRIVGWDDATILVAAALAAISLGFQNRATQTISKYGWAAQILLFSAVAFLEVSICLLILRIKDTRALRMVVCKVMAGVLITDFGWVIILLAEMHPRGSSAACWPNKIRISSIYATIAAYPVVTDLVLSLVPLFVVWKVKIPLRTKICSHIELFLGIIAANLTLSRAVYLFFFAPNHNRPISSQYTPNSEALSPRFSCSRLRGDYVSRTNTIVEYNGKRERTMTNRSSNSEIELVPGIQKKTEFCVSEGEGDKGSEKV</sequence>
<dbReference type="STRING" id="1095630.A0A2J6T8N2"/>
<feature type="transmembrane region" description="Helical" evidence="6">
    <location>
        <begin position="50"/>
        <end position="66"/>
    </location>
</feature>
<keyword evidence="4 6" id="KW-0472">Membrane</keyword>
<dbReference type="AlphaFoldDB" id="A0A2J6T8N2"/>
<reference evidence="8 9" key="1">
    <citation type="submission" date="2016-04" db="EMBL/GenBank/DDBJ databases">
        <title>A degradative enzymes factory behind the ericoid mycorrhizal symbiosis.</title>
        <authorList>
            <consortium name="DOE Joint Genome Institute"/>
            <person name="Martino E."/>
            <person name="Morin E."/>
            <person name="Grelet G."/>
            <person name="Kuo A."/>
            <person name="Kohler A."/>
            <person name="Daghino S."/>
            <person name="Barry K."/>
            <person name="Choi C."/>
            <person name="Cichocki N."/>
            <person name="Clum A."/>
            <person name="Copeland A."/>
            <person name="Hainaut M."/>
            <person name="Haridas S."/>
            <person name="Labutti K."/>
            <person name="Lindquist E."/>
            <person name="Lipzen A."/>
            <person name="Khouja H.-R."/>
            <person name="Murat C."/>
            <person name="Ohm R."/>
            <person name="Olson A."/>
            <person name="Spatafora J."/>
            <person name="Veneault-Fourrey C."/>
            <person name="Henrissat B."/>
            <person name="Grigoriev I."/>
            <person name="Martin F."/>
            <person name="Perotto S."/>
        </authorList>
    </citation>
    <scope>NUCLEOTIDE SEQUENCE [LARGE SCALE GENOMIC DNA]</scope>
    <source>
        <strain evidence="8 9">E</strain>
    </source>
</reference>
<dbReference type="InParanoid" id="A0A2J6T8N2"/>
<evidence type="ECO:0000259" key="7">
    <source>
        <dbReference type="Pfam" id="PF20684"/>
    </source>
</evidence>
<evidence type="ECO:0000256" key="3">
    <source>
        <dbReference type="ARBA" id="ARBA00022989"/>
    </source>
</evidence>
<keyword evidence="2 6" id="KW-0812">Transmembrane</keyword>
<keyword evidence="3 6" id="KW-1133">Transmembrane helix</keyword>
<protein>
    <recommendedName>
        <fullName evidence="7">Rhodopsin domain-containing protein</fullName>
    </recommendedName>
</protein>
<dbReference type="Proteomes" id="UP000235371">
    <property type="component" value="Unassembled WGS sequence"/>
</dbReference>
<dbReference type="RefSeq" id="XP_024736279.1">
    <property type="nucleotide sequence ID" value="XM_024885846.1"/>
</dbReference>
<dbReference type="OrthoDB" id="5022096at2759"/>